<keyword evidence="2" id="KW-1185">Reference proteome</keyword>
<accession>A0ABX5QEP7</accession>
<sequence>MATPAHNANGHRRRELTKRVKAEETHCALCDKPVDKTLTYTSGEHGPKCSRLDCKGCIPHPMRGEVDEDLPRSRGGSPYDRKNCRLMHRDCNNWKGKRTIAEARAKLHGETLAPLPKPRPLGSY</sequence>
<gene>
    <name evidence="1" type="ORF">Leucomu_05655</name>
</gene>
<reference evidence="1 2" key="1">
    <citation type="submission" date="2019-01" db="EMBL/GenBank/DDBJ databases">
        <title>Leucobacter muris sp. nov. isolated from the nose of a laboratory mouse.</title>
        <authorList>
            <person name="Benga L."/>
            <person name="Sproeer C."/>
            <person name="Schumann P."/>
            <person name="Verbarg S."/>
            <person name="Bunk B."/>
            <person name="Engelhardt E."/>
            <person name="Benten P.M."/>
            <person name="Sager M."/>
        </authorList>
    </citation>
    <scope>NUCLEOTIDE SEQUENCE [LARGE SCALE GENOMIC DNA]</scope>
    <source>
        <strain evidence="1 2">DSM 101948</strain>
    </source>
</reference>
<dbReference type="GO" id="GO:0004519">
    <property type="term" value="F:endonuclease activity"/>
    <property type="evidence" value="ECO:0007669"/>
    <property type="project" value="UniProtKB-KW"/>
</dbReference>
<name>A0ABX5QEP7_9MICO</name>
<dbReference type="Proteomes" id="UP000285768">
    <property type="component" value="Chromosome"/>
</dbReference>
<evidence type="ECO:0000313" key="1">
    <source>
        <dbReference type="EMBL" id="QAB17473.1"/>
    </source>
</evidence>
<proteinExistence type="predicted"/>
<keyword evidence="1" id="KW-0378">Hydrolase</keyword>
<organism evidence="1 2">
    <name type="scientific">Leucobacter muris</name>
    <dbReference type="NCBI Taxonomy" id="1935379"/>
    <lineage>
        <taxon>Bacteria</taxon>
        <taxon>Bacillati</taxon>
        <taxon>Actinomycetota</taxon>
        <taxon>Actinomycetes</taxon>
        <taxon>Micrococcales</taxon>
        <taxon>Microbacteriaceae</taxon>
        <taxon>Leucobacter</taxon>
    </lineage>
</organism>
<keyword evidence="1" id="KW-0255">Endonuclease</keyword>
<evidence type="ECO:0000313" key="2">
    <source>
        <dbReference type="Proteomes" id="UP000285768"/>
    </source>
</evidence>
<dbReference type="RefSeq" id="WP_128386605.1">
    <property type="nucleotide sequence ID" value="NZ_CP035037.1"/>
</dbReference>
<dbReference type="Gene3D" id="1.10.30.50">
    <property type="match status" value="1"/>
</dbReference>
<dbReference type="EMBL" id="CP035037">
    <property type="protein sequence ID" value="QAB17473.1"/>
    <property type="molecule type" value="Genomic_DNA"/>
</dbReference>
<keyword evidence="1" id="KW-0540">Nuclease</keyword>
<protein>
    <submittedName>
        <fullName evidence="1">Endonuclease</fullName>
    </submittedName>
</protein>